<evidence type="ECO:0000313" key="7">
    <source>
        <dbReference type="Proteomes" id="UP000502298"/>
    </source>
</evidence>
<dbReference type="EMBL" id="CP050804">
    <property type="protein sequence ID" value="QJC22179.1"/>
    <property type="molecule type" value="Genomic_DNA"/>
</dbReference>
<sequence length="253" mass="26497">MLKRKSLLAGLAGLLALVGCSNTQTAPEPTQPVTIFAAASLHSVLPELLAELAPNTPVTFNFDGSSGLVDQLSAGAQADLLLTANKKNMDKAIAKDLVDEADVFATNTLVLVTPAGNPAHITGFNDGSLTNKHLVICAREVPCGTATQELAELNKTVLSPSSEEQSVTSVLGKVTSGEADAGIVYKTDAQGAADKVQVIPIEKSDHVINNYMIGLTTLARNSDDAQRIFNLIVSRAGQEKLADYGFSTTTDHP</sequence>
<name>A0A6H2EM83_9ACTO</name>
<dbReference type="RefSeq" id="WP_168918110.1">
    <property type="nucleotide sequence ID" value="NZ_CP050804.1"/>
</dbReference>
<evidence type="ECO:0000256" key="3">
    <source>
        <dbReference type="ARBA" id="ARBA00022729"/>
    </source>
</evidence>
<dbReference type="Proteomes" id="UP000502298">
    <property type="component" value="Chromosome"/>
</dbReference>
<dbReference type="Pfam" id="PF13531">
    <property type="entry name" value="SBP_bac_11"/>
    <property type="match status" value="1"/>
</dbReference>
<dbReference type="NCBIfam" id="TIGR01256">
    <property type="entry name" value="modA"/>
    <property type="match status" value="1"/>
</dbReference>
<dbReference type="AlphaFoldDB" id="A0A6H2EM83"/>
<feature type="binding site" evidence="4">
    <location>
        <position position="167"/>
    </location>
    <ligand>
        <name>molybdate</name>
        <dbReference type="ChEBI" id="CHEBI:36264"/>
    </ligand>
</feature>
<dbReference type="Gene3D" id="3.40.190.10">
    <property type="entry name" value="Periplasmic binding protein-like II"/>
    <property type="match status" value="2"/>
</dbReference>
<evidence type="ECO:0000256" key="2">
    <source>
        <dbReference type="ARBA" id="ARBA00022723"/>
    </source>
</evidence>
<comment type="similarity">
    <text evidence="1">Belongs to the bacterial solute-binding protein ModA family.</text>
</comment>
<dbReference type="PROSITE" id="PS51257">
    <property type="entry name" value="PROKAR_LIPOPROTEIN"/>
    <property type="match status" value="1"/>
</dbReference>
<keyword evidence="3 5" id="KW-0732">Signal</keyword>
<dbReference type="GO" id="GO:0015689">
    <property type="term" value="P:molybdate ion transport"/>
    <property type="evidence" value="ECO:0007669"/>
    <property type="project" value="InterPro"/>
</dbReference>
<evidence type="ECO:0000313" key="6">
    <source>
        <dbReference type="EMBL" id="QJC22179.1"/>
    </source>
</evidence>
<feature type="signal peptide" evidence="5">
    <location>
        <begin position="1"/>
        <end position="26"/>
    </location>
</feature>
<dbReference type="PANTHER" id="PTHR30632">
    <property type="entry name" value="MOLYBDATE-BINDING PERIPLASMIC PROTEIN"/>
    <property type="match status" value="1"/>
</dbReference>
<feature type="chain" id="PRO_5039138867" evidence="5">
    <location>
        <begin position="27"/>
        <end position="253"/>
    </location>
</feature>
<protein>
    <submittedName>
        <fullName evidence="6">Molybdate ABC transporter substrate-binding protein</fullName>
    </submittedName>
</protein>
<feature type="binding site" evidence="4">
    <location>
        <position position="40"/>
    </location>
    <ligand>
        <name>molybdate</name>
        <dbReference type="ChEBI" id="CHEBI:36264"/>
    </ligand>
</feature>
<dbReference type="InterPro" id="IPR050682">
    <property type="entry name" value="ModA/WtpA"/>
</dbReference>
<dbReference type="InterPro" id="IPR005950">
    <property type="entry name" value="ModA"/>
</dbReference>
<dbReference type="GO" id="GO:0046872">
    <property type="term" value="F:metal ion binding"/>
    <property type="evidence" value="ECO:0007669"/>
    <property type="project" value="UniProtKB-KW"/>
</dbReference>
<dbReference type="PANTHER" id="PTHR30632:SF0">
    <property type="entry name" value="SULFATE-BINDING PROTEIN"/>
    <property type="match status" value="1"/>
</dbReference>
<feature type="binding site" evidence="4">
    <location>
        <position position="185"/>
    </location>
    <ligand>
        <name>molybdate</name>
        <dbReference type="ChEBI" id="CHEBI:36264"/>
    </ligand>
</feature>
<feature type="binding site" evidence="4">
    <location>
        <position position="65"/>
    </location>
    <ligand>
        <name>molybdate</name>
        <dbReference type="ChEBI" id="CHEBI:36264"/>
    </ligand>
</feature>
<dbReference type="PIRSF" id="PIRSF004846">
    <property type="entry name" value="ModA"/>
    <property type="match status" value="1"/>
</dbReference>
<dbReference type="GO" id="GO:0030973">
    <property type="term" value="F:molybdate ion binding"/>
    <property type="evidence" value="ECO:0007669"/>
    <property type="project" value="TreeGrafter"/>
</dbReference>
<keyword evidence="7" id="KW-1185">Reference proteome</keyword>
<reference evidence="6 7" key="1">
    <citation type="submission" date="2020-03" db="EMBL/GenBank/DDBJ databases">
        <title>Complete genome of Arcanobacterium buesumensis sp. nov. strain 2701.</title>
        <authorList>
            <person name="Borowiak M."/>
            <person name="Alssahen M."/>
            <person name="Laemmler C."/>
            <person name="Malorny B."/>
            <person name="Hassan A."/>
            <person name="Prenger-Berninghoff E."/>
            <person name="Ploetz M."/>
            <person name="Abdulmawjood A."/>
        </authorList>
    </citation>
    <scope>NUCLEOTIDE SEQUENCE [LARGE SCALE GENOMIC DNA]</scope>
    <source>
        <strain evidence="6 7">2701</strain>
    </source>
</reference>
<accession>A0A6H2EM83</accession>
<keyword evidence="4" id="KW-0500">Molybdenum</keyword>
<evidence type="ECO:0000256" key="1">
    <source>
        <dbReference type="ARBA" id="ARBA00009175"/>
    </source>
</evidence>
<dbReference type="KEGG" id="arca:HC352_06425"/>
<keyword evidence="2 4" id="KW-0479">Metal-binding</keyword>
<organism evidence="6 7">
    <name type="scientific">Arcanobacterium buesumense</name>
    <dbReference type="NCBI Taxonomy" id="2722751"/>
    <lineage>
        <taxon>Bacteria</taxon>
        <taxon>Bacillati</taxon>
        <taxon>Actinomycetota</taxon>
        <taxon>Actinomycetes</taxon>
        <taxon>Actinomycetales</taxon>
        <taxon>Actinomycetaceae</taxon>
        <taxon>Arcanobacterium</taxon>
    </lineage>
</organism>
<evidence type="ECO:0000256" key="5">
    <source>
        <dbReference type="SAM" id="SignalP"/>
    </source>
</evidence>
<dbReference type="SUPFAM" id="SSF53850">
    <property type="entry name" value="Periplasmic binding protein-like II"/>
    <property type="match status" value="1"/>
</dbReference>
<proteinExistence type="inferred from homology"/>
<gene>
    <name evidence="6" type="primary">modA</name>
    <name evidence="6" type="ORF">HC352_06425</name>
</gene>
<evidence type="ECO:0000256" key="4">
    <source>
        <dbReference type="PIRSR" id="PIRSR004846-1"/>
    </source>
</evidence>